<evidence type="ECO:0000256" key="1">
    <source>
        <dbReference type="ARBA" id="ARBA00001947"/>
    </source>
</evidence>
<keyword evidence="3" id="KW-0378">Hydrolase</keyword>
<protein>
    <submittedName>
        <fullName evidence="6">MBL fold metallo-hydrolase</fullName>
    </submittedName>
</protein>
<dbReference type="InterPro" id="IPR001279">
    <property type="entry name" value="Metallo-B-lactamas"/>
</dbReference>
<dbReference type="PANTHER" id="PTHR46233:SF3">
    <property type="entry name" value="HYDROXYACYLGLUTATHIONE HYDROLASE GLOC"/>
    <property type="match status" value="1"/>
</dbReference>
<dbReference type="AlphaFoldDB" id="A0A923E6C5"/>
<dbReference type="PANTHER" id="PTHR46233">
    <property type="entry name" value="HYDROXYACYLGLUTATHIONE HYDROLASE GLOC"/>
    <property type="match status" value="1"/>
</dbReference>
<dbReference type="InterPro" id="IPR051453">
    <property type="entry name" value="MBL_Glyoxalase_II"/>
</dbReference>
<evidence type="ECO:0000313" key="7">
    <source>
        <dbReference type="Proteomes" id="UP000563151"/>
    </source>
</evidence>
<comment type="caution">
    <text evidence="6">The sequence shown here is derived from an EMBL/GenBank/DDBJ whole genome shotgun (WGS) entry which is preliminary data.</text>
</comment>
<name>A0A923E6C5_CLOTT</name>
<keyword evidence="4" id="KW-0862">Zinc</keyword>
<dbReference type="SUPFAM" id="SSF56281">
    <property type="entry name" value="Metallo-hydrolase/oxidoreductase"/>
    <property type="match status" value="1"/>
</dbReference>
<organism evidence="6 7">
    <name type="scientific">Clostridium tetanomorphum</name>
    <dbReference type="NCBI Taxonomy" id="1553"/>
    <lineage>
        <taxon>Bacteria</taxon>
        <taxon>Bacillati</taxon>
        <taxon>Bacillota</taxon>
        <taxon>Clostridia</taxon>
        <taxon>Eubacteriales</taxon>
        <taxon>Clostridiaceae</taxon>
        <taxon>Clostridium</taxon>
    </lineage>
</organism>
<dbReference type="GO" id="GO:0046872">
    <property type="term" value="F:metal ion binding"/>
    <property type="evidence" value="ECO:0007669"/>
    <property type="project" value="UniProtKB-KW"/>
</dbReference>
<comment type="cofactor">
    <cofactor evidence="1">
        <name>Zn(2+)</name>
        <dbReference type="ChEBI" id="CHEBI:29105"/>
    </cofactor>
</comment>
<dbReference type="InterPro" id="IPR036866">
    <property type="entry name" value="RibonucZ/Hydroxyglut_hydro"/>
</dbReference>
<evidence type="ECO:0000256" key="4">
    <source>
        <dbReference type="ARBA" id="ARBA00022833"/>
    </source>
</evidence>
<proteinExistence type="predicted"/>
<dbReference type="SMART" id="SM00849">
    <property type="entry name" value="Lactamase_B"/>
    <property type="match status" value="1"/>
</dbReference>
<dbReference type="GO" id="GO:0016787">
    <property type="term" value="F:hydrolase activity"/>
    <property type="evidence" value="ECO:0007669"/>
    <property type="project" value="UniProtKB-KW"/>
</dbReference>
<keyword evidence="2" id="KW-0479">Metal-binding</keyword>
<reference evidence="6 7" key="1">
    <citation type="submission" date="2020-04" db="EMBL/GenBank/DDBJ databases">
        <title>Genomic insights into acetone-butanol-ethanol (ABE) fermentation by sequencing solventogenic clostridia strains.</title>
        <authorList>
            <person name="Brown S."/>
        </authorList>
    </citation>
    <scope>NUCLEOTIDE SEQUENCE [LARGE SCALE GENOMIC DNA]</scope>
    <source>
        <strain evidence="6 7">DJ011</strain>
    </source>
</reference>
<dbReference type="Pfam" id="PF00753">
    <property type="entry name" value="Lactamase_B"/>
    <property type="match status" value="1"/>
</dbReference>
<dbReference type="Proteomes" id="UP000563151">
    <property type="component" value="Unassembled WGS sequence"/>
</dbReference>
<dbReference type="Gene3D" id="3.60.15.10">
    <property type="entry name" value="Ribonuclease Z/Hydroxyacylglutathione hydrolase-like"/>
    <property type="match status" value="1"/>
</dbReference>
<dbReference type="RefSeq" id="WP_035144210.1">
    <property type="nucleotide sequence ID" value="NZ_JAAZWO010000005.1"/>
</dbReference>
<accession>A0A923E6C5</accession>
<sequence>MKIKRIPVGVYAANCYIVMDEDTKEGIVIDPGSEALVIEEQIKKMGVNVKYIFVTHGHIDHTGAVAELKKALNAPVCISEQDDNFIVNRAYMFGNPENCGKADIIIREGDIFNIGNMKLKCIETPGHTLGGMCFIIDNIVFTGDTLFEGSIGRTDFDGGDFETIINSIKTKLITLSEDTIVLPGHGDQTTIKNEKVYNPFL</sequence>
<keyword evidence="7" id="KW-1185">Reference proteome</keyword>
<evidence type="ECO:0000313" key="6">
    <source>
        <dbReference type="EMBL" id="MBC2397198.1"/>
    </source>
</evidence>
<feature type="domain" description="Metallo-beta-lactamase" evidence="5">
    <location>
        <begin position="12"/>
        <end position="185"/>
    </location>
</feature>
<evidence type="ECO:0000256" key="3">
    <source>
        <dbReference type="ARBA" id="ARBA00022801"/>
    </source>
</evidence>
<dbReference type="EMBL" id="JAAZWO010000005">
    <property type="protein sequence ID" value="MBC2397198.1"/>
    <property type="molecule type" value="Genomic_DNA"/>
</dbReference>
<evidence type="ECO:0000259" key="5">
    <source>
        <dbReference type="SMART" id="SM00849"/>
    </source>
</evidence>
<evidence type="ECO:0000256" key="2">
    <source>
        <dbReference type="ARBA" id="ARBA00022723"/>
    </source>
</evidence>
<gene>
    <name evidence="6" type="ORF">HGG79_05300</name>
</gene>
<dbReference type="CDD" id="cd06262">
    <property type="entry name" value="metallo-hydrolase-like_MBL-fold"/>
    <property type="match status" value="1"/>
</dbReference>